<dbReference type="InterPro" id="IPR034457">
    <property type="entry name" value="Organic_radical-activating"/>
</dbReference>
<dbReference type="SFLD" id="SFLDF00278">
    <property type="entry name" value="pyruvate_formate-lyase_activas"/>
    <property type="match status" value="1"/>
</dbReference>
<dbReference type="PANTHER" id="PTHR30352:SF5">
    <property type="entry name" value="PYRUVATE FORMATE-LYASE 1-ACTIVATING ENZYME"/>
    <property type="match status" value="1"/>
</dbReference>
<evidence type="ECO:0000259" key="15">
    <source>
        <dbReference type="PROSITE" id="PS51918"/>
    </source>
</evidence>
<keyword evidence="16" id="KW-0456">Lyase</keyword>
<gene>
    <name evidence="16" type="ORF">CAAU_0085</name>
</gene>
<keyword evidence="9 14" id="KW-0479">Metal-binding</keyword>
<evidence type="ECO:0000313" key="17">
    <source>
        <dbReference type="Proteomes" id="UP000007652"/>
    </source>
</evidence>
<dbReference type="SFLD" id="SFLDS00029">
    <property type="entry name" value="Radical_SAM"/>
    <property type="match status" value="1"/>
</dbReference>
<dbReference type="GO" id="GO:0051539">
    <property type="term" value="F:4 iron, 4 sulfur cluster binding"/>
    <property type="evidence" value="ECO:0007669"/>
    <property type="project" value="UniProtKB-UniRule"/>
</dbReference>
<comment type="caution">
    <text evidence="16">The sequence shown here is derived from an EMBL/GenBank/DDBJ whole genome shotgun (WGS) entry which is preliminary data.</text>
</comment>
<dbReference type="InterPro" id="IPR012838">
    <property type="entry name" value="PFL1_activating"/>
</dbReference>
<dbReference type="GO" id="GO:0043365">
    <property type="term" value="F:[formate-C-acetyltransferase]-activating enzyme activity"/>
    <property type="evidence" value="ECO:0007669"/>
    <property type="project" value="UniProtKB-UniRule"/>
</dbReference>
<reference evidence="16 17" key="1">
    <citation type="journal article" date="2011" name="J. Bacteriol.">
        <title>Draft genome sequence of Caloramator australicus strain RC3T, a thermoanaerobe from the Great Artesian Basin of Australia.</title>
        <authorList>
            <person name="Ogg C.D."/>
            <person name="Patel B.K.C."/>
        </authorList>
    </citation>
    <scope>NUCLEOTIDE SEQUENCE [LARGE SCALE GENOMIC DNA]</scope>
    <source>
        <strain evidence="16 17">RC3</strain>
    </source>
</reference>
<evidence type="ECO:0000256" key="12">
    <source>
        <dbReference type="ARBA" id="ARBA00023014"/>
    </source>
</evidence>
<dbReference type="PROSITE" id="PS51918">
    <property type="entry name" value="RADICAL_SAM"/>
    <property type="match status" value="1"/>
</dbReference>
<evidence type="ECO:0000256" key="6">
    <source>
        <dbReference type="ARBA" id="ARBA00022485"/>
    </source>
</evidence>
<dbReference type="GO" id="GO:0006006">
    <property type="term" value="P:glucose metabolic process"/>
    <property type="evidence" value="ECO:0007669"/>
    <property type="project" value="UniProtKB-KW"/>
</dbReference>
<keyword evidence="10 14" id="KW-0560">Oxidoreductase</keyword>
<dbReference type="InterPro" id="IPR013785">
    <property type="entry name" value="Aldolase_TIM"/>
</dbReference>
<dbReference type="OrthoDB" id="9782387at2"/>
<dbReference type="RefSeq" id="WP_008907458.1">
    <property type="nucleotide sequence ID" value="NZ_CAKP01000001.1"/>
</dbReference>
<dbReference type="Pfam" id="PF04055">
    <property type="entry name" value="Radical_SAM"/>
    <property type="match status" value="1"/>
</dbReference>
<keyword evidence="6 14" id="KW-0004">4Fe-4S</keyword>
<evidence type="ECO:0000256" key="13">
    <source>
        <dbReference type="ARBA" id="ARBA00047533"/>
    </source>
</evidence>
<dbReference type="EMBL" id="CAKP01000001">
    <property type="protein sequence ID" value="CCC57735.1"/>
    <property type="molecule type" value="Genomic_DNA"/>
</dbReference>
<dbReference type="CDD" id="cd01335">
    <property type="entry name" value="Radical_SAM"/>
    <property type="match status" value="1"/>
</dbReference>
<evidence type="ECO:0000256" key="14">
    <source>
        <dbReference type="RuleBase" id="RU362053"/>
    </source>
</evidence>
<evidence type="ECO:0000256" key="11">
    <source>
        <dbReference type="ARBA" id="ARBA00023004"/>
    </source>
</evidence>
<dbReference type="InterPro" id="IPR040074">
    <property type="entry name" value="BssD/PflA/YjjW"/>
</dbReference>
<dbReference type="STRING" id="857293.CAAU_0085"/>
<dbReference type="EC" id="1.97.1.4" evidence="4 14"/>
<name>G0V3P5_9CLOT</name>
<keyword evidence="16" id="KW-0670">Pyruvate</keyword>
<evidence type="ECO:0000256" key="8">
    <source>
        <dbReference type="ARBA" id="ARBA00022691"/>
    </source>
</evidence>
<dbReference type="SFLD" id="SFLDG01066">
    <property type="entry name" value="organic_radical-activating_enz"/>
    <property type="match status" value="1"/>
</dbReference>
<accession>G0V3P5</accession>
<dbReference type="InterPro" id="IPR001989">
    <property type="entry name" value="Radical_activat_CS"/>
</dbReference>
<evidence type="ECO:0000256" key="2">
    <source>
        <dbReference type="ARBA" id="ARBA00004496"/>
    </source>
</evidence>
<dbReference type="SFLD" id="SFLDG01118">
    <property type="entry name" value="activating_enzymes__group_2"/>
    <property type="match status" value="1"/>
</dbReference>
<dbReference type="GO" id="GO:0016829">
    <property type="term" value="F:lyase activity"/>
    <property type="evidence" value="ECO:0007669"/>
    <property type="project" value="UniProtKB-KW"/>
</dbReference>
<dbReference type="PANTHER" id="PTHR30352">
    <property type="entry name" value="PYRUVATE FORMATE-LYASE-ACTIVATING ENZYME"/>
    <property type="match status" value="1"/>
</dbReference>
<proteinExistence type="inferred from homology"/>
<dbReference type="Gene3D" id="3.20.20.70">
    <property type="entry name" value="Aldolase class I"/>
    <property type="match status" value="1"/>
</dbReference>
<dbReference type="eggNOG" id="COG1180">
    <property type="taxonomic scope" value="Bacteria"/>
</dbReference>
<dbReference type="GO" id="GO:0005737">
    <property type="term" value="C:cytoplasm"/>
    <property type="evidence" value="ECO:0007669"/>
    <property type="project" value="UniProtKB-SubCell"/>
</dbReference>
<comment type="function">
    <text evidence="1 14">Activation of pyruvate formate-lyase under anaerobic conditions by generation of an organic free radical, using S-adenosylmethionine and reduced flavodoxin as cosubstrates to produce 5'-deoxy-adenosine.</text>
</comment>
<dbReference type="AlphaFoldDB" id="G0V3P5"/>
<dbReference type="NCBIfam" id="TIGR02493">
    <property type="entry name" value="PFLA"/>
    <property type="match status" value="1"/>
</dbReference>
<comment type="subcellular location">
    <subcellularLocation>
        <location evidence="2 14">Cytoplasm</location>
    </subcellularLocation>
</comment>
<dbReference type="InterPro" id="IPR012839">
    <property type="entry name" value="Organic_radical_activase"/>
</dbReference>
<keyword evidence="8 14" id="KW-0949">S-adenosyl-L-methionine</keyword>
<dbReference type="InterPro" id="IPR007197">
    <property type="entry name" value="rSAM"/>
</dbReference>
<evidence type="ECO:0000313" key="16">
    <source>
        <dbReference type="EMBL" id="CCC57735.1"/>
    </source>
</evidence>
<dbReference type="PIRSF" id="PIRSF000371">
    <property type="entry name" value="PFL_act_enz"/>
    <property type="match status" value="1"/>
</dbReference>
<evidence type="ECO:0000256" key="7">
    <source>
        <dbReference type="ARBA" id="ARBA00022490"/>
    </source>
</evidence>
<organism evidence="16 17">
    <name type="scientific">Caloramator australicus RC3</name>
    <dbReference type="NCBI Taxonomy" id="857293"/>
    <lineage>
        <taxon>Bacteria</taxon>
        <taxon>Bacillati</taxon>
        <taxon>Bacillota</taxon>
        <taxon>Clostridia</taxon>
        <taxon>Eubacteriales</taxon>
        <taxon>Clostridiaceae</taxon>
        <taxon>Caloramator</taxon>
    </lineage>
</organism>
<dbReference type="InterPro" id="IPR034465">
    <property type="entry name" value="Pyruvate_for-lyase_activase"/>
</dbReference>
<dbReference type="Proteomes" id="UP000007652">
    <property type="component" value="Unassembled WGS sequence"/>
</dbReference>
<dbReference type="PROSITE" id="PS01087">
    <property type="entry name" value="RADICAL_ACTIVATING"/>
    <property type="match status" value="1"/>
</dbReference>
<evidence type="ECO:0000256" key="3">
    <source>
        <dbReference type="ARBA" id="ARBA00009777"/>
    </source>
</evidence>
<evidence type="ECO:0000256" key="1">
    <source>
        <dbReference type="ARBA" id="ARBA00003141"/>
    </source>
</evidence>
<keyword evidence="12 14" id="KW-0411">Iron-sulfur</keyword>
<evidence type="ECO:0000256" key="4">
    <source>
        <dbReference type="ARBA" id="ARBA00012303"/>
    </source>
</evidence>
<dbReference type="GO" id="GO:0046872">
    <property type="term" value="F:metal ion binding"/>
    <property type="evidence" value="ECO:0007669"/>
    <property type="project" value="UniProtKB-UniRule"/>
</dbReference>
<keyword evidence="7 14" id="KW-0963">Cytoplasm</keyword>
<comment type="similarity">
    <text evidence="3 14">Belongs to the organic radical-activating enzymes family.</text>
</comment>
<comment type="catalytic activity">
    <reaction evidence="13 14">
        <text>glycyl-[formate C-acetyltransferase] + reduced [flavodoxin] + S-adenosyl-L-methionine = glycin-2-yl radical-[formate C-acetyltransferase] + semiquinone [flavodoxin] + 5'-deoxyadenosine + L-methionine + H(+)</text>
        <dbReference type="Rhea" id="RHEA:19225"/>
        <dbReference type="Rhea" id="RHEA-COMP:10622"/>
        <dbReference type="Rhea" id="RHEA-COMP:12190"/>
        <dbReference type="Rhea" id="RHEA-COMP:12191"/>
        <dbReference type="Rhea" id="RHEA-COMP:14480"/>
        <dbReference type="ChEBI" id="CHEBI:15378"/>
        <dbReference type="ChEBI" id="CHEBI:17319"/>
        <dbReference type="ChEBI" id="CHEBI:29947"/>
        <dbReference type="ChEBI" id="CHEBI:32722"/>
        <dbReference type="ChEBI" id="CHEBI:57618"/>
        <dbReference type="ChEBI" id="CHEBI:57844"/>
        <dbReference type="ChEBI" id="CHEBI:59789"/>
        <dbReference type="ChEBI" id="CHEBI:140311"/>
        <dbReference type="EC" id="1.97.1.4"/>
    </reaction>
</comment>
<protein>
    <recommendedName>
        <fullName evidence="5 14">Pyruvate formate-lyase-activating enzyme</fullName>
        <ecNumber evidence="4 14">1.97.1.4</ecNumber>
    </recommendedName>
</protein>
<dbReference type="InterPro" id="IPR058240">
    <property type="entry name" value="rSAM_sf"/>
</dbReference>
<sequence length="249" mass="28653">MIKARVHSIETMGLVDGPGIRVVVFMQGCKLRCAYCHNPDTWDIKGGQEMTVDELINKVKRYKIYFQRSKGGVTLSGGDPLLQPEFVIDFFKRCKQEGIHTALDTSGYGIGKYDEILKWTDLVLLDVKHIDDIEHKKLTGADRHGFFEFLNAVKRDGTKLWIRHVVVPGITDGEEHIKKLAKFINTIPNVEKIELLPYHVHGVNKYKEMNIKYRLENVPPLDKDRLERLYEILNQNLTTQHAIVDKIAM</sequence>
<dbReference type="SUPFAM" id="SSF102114">
    <property type="entry name" value="Radical SAM enzymes"/>
    <property type="match status" value="1"/>
</dbReference>
<evidence type="ECO:0000256" key="9">
    <source>
        <dbReference type="ARBA" id="ARBA00022723"/>
    </source>
</evidence>
<evidence type="ECO:0000256" key="10">
    <source>
        <dbReference type="ARBA" id="ARBA00023002"/>
    </source>
</evidence>
<evidence type="ECO:0000256" key="5">
    <source>
        <dbReference type="ARBA" id="ARBA00021356"/>
    </source>
</evidence>
<comment type="cofactor">
    <cofactor evidence="14">
        <name>[4Fe-4S] cluster</name>
        <dbReference type="ChEBI" id="CHEBI:49883"/>
    </cofactor>
    <text evidence="14">Binds 1 [4Fe-4S] cluster. The cluster is coordinated with 3 cysteines and an exchangeable S-adenosyl-L-methionine.</text>
</comment>
<keyword evidence="11 14" id="KW-0408">Iron</keyword>
<keyword evidence="17" id="KW-1185">Reference proteome</keyword>
<feature type="domain" description="Radical SAM core" evidence="15">
    <location>
        <begin position="15"/>
        <end position="236"/>
    </location>
</feature>